<evidence type="ECO:0000256" key="1">
    <source>
        <dbReference type="SAM" id="SignalP"/>
    </source>
</evidence>
<proteinExistence type="predicted"/>
<dbReference type="RefSeq" id="WP_242935922.1">
    <property type="nucleotide sequence ID" value="NZ_CP094326.1"/>
</dbReference>
<keyword evidence="1" id="KW-0732">Signal</keyword>
<sequence length="245" mass="28232">MYKYFISLSFLLCCVLAFSQESQTLQKDSIVHKDKYGIRVGVDLSKPIRAMLDENYKGLELAGDIRISRKFYIAAEIGSEEKYSEEDLYKFNTKGSYIKGGIDYNTYENWYGMQNLIHAGLRVGVGSFSQELLEYRIYNSDQYWNEGNTSGDKLIGKYDGLTAQWVEFVLGIKAEIIKNIYLGASVRLNYLVNHTEASHFPNLYIPGYNKVTDDSNFGIGYNYTLTYFIPIFKKAKKKKDQEDKK</sequence>
<feature type="signal peptide" evidence="1">
    <location>
        <begin position="1"/>
        <end position="19"/>
    </location>
</feature>
<dbReference type="InterPro" id="IPR046111">
    <property type="entry name" value="DUF6048"/>
</dbReference>
<protein>
    <submittedName>
        <fullName evidence="2">DUF6048 family protein</fullName>
    </submittedName>
</protein>
<dbReference type="Pfam" id="PF19515">
    <property type="entry name" value="DUF6048"/>
    <property type="match status" value="1"/>
</dbReference>
<accession>A0ABY3YIP2</accession>
<feature type="chain" id="PRO_5046918485" evidence="1">
    <location>
        <begin position="20"/>
        <end position="245"/>
    </location>
</feature>
<evidence type="ECO:0000313" key="3">
    <source>
        <dbReference type="Proteomes" id="UP000829476"/>
    </source>
</evidence>
<dbReference type="EMBL" id="CP094326">
    <property type="protein sequence ID" value="UNY97510.1"/>
    <property type="molecule type" value="Genomic_DNA"/>
</dbReference>
<gene>
    <name evidence="2" type="ORF">MQE36_10475</name>
</gene>
<dbReference type="Proteomes" id="UP000829476">
    <property type="component" value="Chromosome"/>
</dbReference>
<reference evidence="2 3" key="1">
    <citation type="journal article" date="2018" name="Int. J. Syst. Evol. Microbiol.">
        <title>Zhouia spongiae sp. nov., isolated from a marine sponge.</title>
        <authorList>
            <person name="Zhuang L."/>
            <person name="Lin B."/>
            <person name="Qin F."/>
            <person name="Luo L."/>
        </authorList>
    </citation>
    <scope>NUCLEOTIDE SEQUENCE [LARGE SCALE GENOMIC DNA]</scope>
    <source>
        <strain evidence="2 3">HN-Y44</strain>
    </source>
</reference>
<keyword evidence="3" id="KW-1185">Reference proteome</keyword>
<evidence type="ECO:0000313" key="2">
    <source>
        <dbReference type="EMBL" id="UNY97510.1"/>
    </source>
</evidence>
<name>A0ABY3YIP2_9FLAO</name>
<organism evidence="2 3">
    <name type="scientific">Zhouia spongiae</name>
    <dbReference type="NCBI Taxonomy" id="2202721"/>
    <lineage>
        <taxon>Bacteria</taxon>
        <taxon>Pseudomonadati</taxon>
        <taxon>Bacteroidota</taxon>
        <taxon>Flavobacteriia</taxon>
        <taxon>Flavobacteriales</taxon>
        <taxon>Flavobacteriaceae</taxon>
        <taxon>Zhouia</taxon>
    </lineage>
</organism>